<evidence type="ECO:0000256" key="6">
    <source>
        <dbReference type="ARBA" id="ARBA00023065"/>
    </source>
</evidence>
<dbReference type="EMBL" id="CAJOBP010000740">
    <property type="protein sequence ID" value="CAF4215103.1"/>
    <property type="molecule type" value="Genomic_DNA"/>
</dbReference>
<organism evidence="9 10">
    <name type="scientific">Rotaria socialis</name>
    <dbReference type="NCBI Taxonomy" id="392032"/>
    <lineage>
        <taxon>Eukaryota</taxon>
        <taxon>Metazoa</taxon>
        <taxon>Spiralia</taxon>
        <taxon>Gnathifera</taxon>
        <taxon>Rotifera</taxon>
        <taxon>Eurotatoria</taxon>
        <taxon>Bdelloidea</taxon>
        <taxon>Philodinida</taxon>
        <taxon>Philodinidae</taxon>
        <taxon>Rotaria</taxon>
    </lineage>
</organism>
<keyword evidence="6" id="KW-0406">Ion transport</keyword>
<evidence type="ECO:0000256" key="3">
    <source>
        <dbReference type="ARBA" id="ARBA00022475"/>
    </source>
</evidence>
<keyword evidence="10" id="KW-1185">Reference proteome</keyword>
<evidence type="ECO:0000256" key="2">
    <source>
        <dbReference type="ARBA" id="ARBA00022448"/>
    </source>
</evidence>
<keyword evidence="8" id="KW-0407">Ion channel</keyword>
<feature type="non-terminal residue" evidence="9">
    <location>
        <position position="1"/>
    </location>
</feature>
<dbReference type="GO" id="GO:0005886">
    <property type="term" value="C:plasma membrane"/>
    <property type="evidence" value="ECO:0007669"/>
    <property type="project" value="UniProtKB-SubCell"/>
</dbReference>
<keyword evidence="5" id="KW-1133">Transmembrane helix</keyword>
<dbReference type="Pfam" id="PF00876">
    <property type="entry name" value="Innexin"/>
    <property type="match status" value="1"/>
</dbReference>
<evidence type="ECO:0000256" key="8">
    <source>
        <dbReference type="ARBA" id="ARBA00023303"/>
    </source>
</evidence>
<comment type="caution">
    <text evidence="9">The sequence shown here is derived from an EMBL/GenBank/DDBJ whole genome shotgun (WGS) entry which is preliminary data.</text>
</comment>
<dbReference type="InterPro" id="IPR000990">
    <property type="entry name" value="Innexin"/>
</dbReference>
<evidence type="ECO:0000313" key="10">
    <source>
        <dbReference type="Proteomes" id="UP000663873"/>
    </source>
</evidence>
<evidence type="ECO:0000256" key="5">
    <source>
        <dbReference type="ARBA" id="ARBA00022989"/>
    </source>
</evidence>
<keyword evidence="2" id="KW-0813">Transport</keyword>
<dbReference type="AlphaFoldDB" id="A0A820BYG9"/>
<evidence type="ECO:0000256" key="4">
    <source>
        <dbReference type="ARBA" id="ARBA00022692"/>
    </source>
</evidence>
<keyword evidence="7" id="KW-0472">Membrane</keyword>
<evidence type="ECO:0000313" key="9">
    <source>
        <dbReference type="EMBL" id="CAF4215103.1"/>
    </source>
</evidence>
<proteinExistence type="predicted"/>
<dbReference type="GO" id="GO:0034220">
    <property type="term" value="P:monoatomic ion transmembrane transport"/>
    <property type="evidence" value="ECO:0007669"/>
    <property type="project" value="UniProtKB-KW"/>
</dbReference>
<dbReference type="Proteomes" id="UP000663873">
    <property type="component" value="Unassembled WGS sequence"/>
</dbReference>
<evidence type="ECO:0000256" key="7">
    <source>
        <dbReference type="ARBA" id="ARBA00023136"/>
    </source>
</evidence>
<evidence type="ECO:0000256" key="1">
    <source>
        <dbReference type="ARBA" id="ARBA00004651"/>
    </source>
</evidence>
<reference evidence="9" key="1">
    <citation type="submission" date="2021-02" db="EMBL/GenBank/DDBJ databases">
        <authorList>
            <person name="Nowell W R."/>
        </authorList>
    </citation>
    <scope>NUCLEOTIDE SEQUENCE</scope>
</reference>
<gene>
    <name evidence="9" type="ORF">UJA718_LOCUS7382</name>
</gene>
<accession>A0A820BYG9</accession>
<sequence>MELVRQLAGLSVSNLRQFRDDDSYVDRLSHRYTTTICVVFAILVTTKQYAGDPI</sequence>
<keyword evidence="3" id="KW-1003">Cell membrane</keyword>
<protein>
    <submittedName>
        <fullName evidence="9">Uncharacterized protein</fullName>
    </submittedName>
</protein>
<name>A0A820BYG9_9BILA</name>
<comment type="subcellular location">
    <subcellularLocation>
        <location evidence="1">Cell membrane</location>
        <topology evidence="1">Multi-pass membrane protein</topology>
    </subcellularLocation>
</comment>
<keyword evidence="4" id="KW-0812">Transmembrane</keyword>